<sequence length="276" mass="28687">MTPSSRSFGWPLMAGLWLLLALLAFWFGDVLTARWLAHLNEHGHAQLHAHGHPFVDARCFFGIPNTWDTVSNAVFLLPGLLGFVALRRLPPLAPALRAGLGVFFAGLLLTAVGSSVYHWAPTGAALALDRAGMAVAFAGLLTVATADRLSPAGAVWMLRASLPLALLAAALPALNGNVLPWFVVQGGGVLWVLVLALGRPAGGLGVRLGAVVAWYALAKVLEGADAAVFAATGEWVSGHTLKHLAAAGAAWPVLVAVRRAGRTGRTAAPSTLSSRT</sequence>
<keyword evidence="1" id="KW-1133">Transmembrane helix</keyword>
<proteinExistence type="predicted"/>
<dbReference type="PANTHER" id="PTHR34368">
    <property type="entry name" value="OS01G0962200 PROTEIN"/>
    <property type="match status" value="1"/>
</dbReference>
<keyword evidence="1" id="KW-0472">Membrane</keyword>
<evidence type="ECO:0000313" key="2">
    <source>
        <dbReference type="EMBL" id="RVT83835.1"/>
    </source>
</evidence>
<keyword evidence="1" id="KW-0812">Transmembrane</keyword>
<organism evidence="2 3">
    <name type="scientific">Inhella crocodyli</name>
    <dbReference type="NCBI Taxonomy" id="2499851"/>
    <lineage>
        <taxon>Bacteria</taxon>
        <taxon>Pseudomonadati</taxon>
        <taxon>Pseudomonadota</taxon>
        <taxon>Betaproteobacteria</taxon>
        <taxon>Burkholderiales</taxon>
        <taxon>Sphaerotilaceae</taxon>
        <taxon>Inhella</taxon>
    </lineage>
</organism>
<gene>
    <name evidence="2" type="ORF">EOD73_14825</name>
</gene>
<dbReference type="EMBL" id="SACM01000004">
    <property type="protein sequence ID" value="RVT83835.1"/>
    <property type="molecule type" value="Genomic_DNA"/>
</dbReference>
<comment type="caution">
    <text evidence="2">The sequence shown here is derived from an EMBL/GenBank/DDBJ whole genome shotgun (WGS) entry which is preliminary data.</text>
</comment>
<feature type="transmembrane region" description="Helical" evidence="1">
    <location>
        <begin position="98"/>
        <end position="120"/>
    </location>
</feature>
<feature type="transmembrane region" description="Helical" evidence="1">
    <location>
        <begin position="126"/>
        <end position="144"/>
    </location>
</feature>
<evidence type="ECO:0000313" key="3">
    <source>
        <dbReference type="Proteomes" id="UP000288587"/>
    </source>
</evidence>
<dbReference type="OrthoDB" id="6088058at2"/>
<dbReference type="PANTHER" id="PTHR34368:SF1">
    <property type="entry name" value="OS01G0962200 PROTEIN"/>
    <property type="match status" value="1"/>
</dbReference>
<feature type="transmembrane region" description="Helical" evidence="1">
    <location>
        <begin position="156"/>
        <end position="174"/>
    </location>
</feature>
<protein>
    <recommendedName>
        <fullName evidence="4">Alkaline phytoceramidase</fullName>
    </recommendedName>
</protein>
<feature type="transmembrane region" description="Helical" evidence="1">
    <location>
        <begin position="70"/>
        <end position="86"/>
    </location>
</feature>
<name>A0A3S2UT21_9BURK</name>
<evidence type="ECO:0008006" key="4">
    <source>
        <dbReference type="Google" id="ProtNLM"/>
    </source>
</evidence>
<dbReference type="RefSeq" id="WP_127683799.1">
    <property type="nucleotide sequence ID" value="NZ_SACM01000004.1"/>
</dbReference>
<evidence type="ECO:0000256" key="1">
    <source>
        <dbReference type="SAM" id="Phobius"/>
    </source>
</evidence>
<reference evidence="2 3" key="1">
    <citation type="submission" date="2019-01" db="EMBL/GenBank/DDBJ databases">
        <authorList>
            <person name="Chen W.-M."/>
        </authorList>
    </citation>
    <scope>NUCLEOTIDE SEQUENCE [LARGE SCALE GENOMIC DNA]</scope>
    <source>
        <strain evidence="2 3">CCP-18</strain>
    </source>
</reference>
<accession>A0A3S2UT21</accession>
<dbReference type="Proteomes" id="UP000288587">
    <property type="component" value="Unassembled WGS sequence"/>
</dbReference>
<keyword evidence="3" id="KW-1185">Reference proteome</keyword>
<dbReference type="AlphaFoldDB" id="A0A3S2UT21"/>